<dbReference type="PANTHER" id="PTHR39469:SF1">
    <property type="entry name" value="DUF4203 DOMAIN-CONTAINING PROTEIN"/>
    <property type="match status" value="1"/>
</dbReference>
<feature type="transmembrane region" description="Helical" evidence="6">
    <location>
        <begin position="221"/>
        <end position="237"/>
    </location>
</feature>
<keyword evidence="7" id="KW-0732">Signal</keyword>
<feature type="region of interest" description="Disordered" evidence="5">
    <location>
        <begin position="1586"/>
        <end position="1605"/>
    </location>
</feature>
<evidence type="ECO:0000259" key="8">
    <source>
        <dbReference type="Pfam" id="PF10256"/>
    </source>
</evidence>
<dbReference type="Pfam" id="PF13886">
    <property type="entry name" value="TM7S3_TM198"/>
    <property type="match status" value="1"/>
</dbReference>
<dbReference type="GO" id="GO:0016020">
    <property type="term" value="C:membrane"/>
    <property type="evidence" value="ECO:0007669"/>
    <property type="project" value="UniProtKB-SubCell"/>
</dbReference>
<feature type="region of interest" description="Disordered" evidence="5">
    <location>
        <begin position="630"/>
        <end position="663"/>
    </location>
</feature>
<dbReference type="PANTHER" id="PTHR39469">
    <property type="entry name" value="CHROMOSOME 1, WHOLE GENOME SHOTGUN SEQUENCE"/>
    <property type="match status" value="1"/>
</dbReference>
<accession>A0A1V6PUP1</accession>
<dbReference type="InterPro" id="IPR025256">
    <property type="entry name" value="TM7S3/TM198-like_dom"/>
</dbReference>
<feature type="domain" description="TM7S3/TM198-like" evidence="9">
    <location>
        <begin position="142"/>
        <end position="345"/>
    </location>
</feature>
<keyword evidence="4 6" id="KW-0472">Membrane</keyword>
<evidence type="ECO:0000256" key="3">
    <source>
        <dbReference type="ARBA" id="ARBA00022989"/>
    </source>
</evidence>
<keyword evidence="11" id="KW-1185">Reference proteome</keyword>
<feature type="compositionally biased region" description="Polar residues" evidence="5">
    <location>
        <begin position="1133"/>
        <end position="1148"/>
    </location>
</feature>
<evidence type="ECO:0000313" key="11">
    <source>
        <dbReference type="Proteomes" id="UP000191672"/>
    </source>
</evidence>
<evidence type="ECO:0000313" key="10">
    <source>
        <dbReference type="EMBL" id="OQD80196.1"/>
    </source>
</evidence>
<feature type="domain" description="Golgin subfamily A member 7/ERF4" evidence="8">
    <location>
        <begin position="1459"/>
        <end position="1575"/>
    </location>
</feature>
<evidence type="ECO:0000256" key="1">
    <source>
        <dbReference type="ARBA" id="ARBA00004141"/>
    </source>
</evidence>
<gene>
    <name evidence="10" type="ORF">PENANT_c038G07918</name>
</gene>
<feature type="compositionally biased region" description="Polar residues" evidence="5">
    <location>
        <begin position="690"/>
        <end position="712"/>
    </location>
</feature>
<feature type="compositionally biased region" description="Polar residues" evidence="5">
    <location>
        <begin position="396"/>
        <end position="410"/>
    </location>
</feature>
<evidence type="ECO:0000256" key="4">
    <source>
        <dbReference type="ARBA" id="ARBA00023136"/>
    </source>
</evidence>
<feature type="compositionally biased region" description="Polar residues" evidence="5">
    <location>
        <begin position="1055"/>
        <end position="1064"/>
    </location>
</feature>
<protein>
    <submittedName>
        <fullName evidence="10">Uncharacterized protein</fullName>
    </submittedName>
</protein>
<keyword evidence="3 6" id="KW-1133">Transmembrane helix</keyword>
<feature type="transmembrane region" description="Helical" evidence="6">
    <location>
        <begin position="196"/>
        <end position="214"/>
    </location>
</feature>
<evidence type="ECO:0000256" key="2">
    <source>
        <dbReference type="ARBA" id="ARBA00022692"/>
    </source>
</evidence>
<proteinExistence type="predicted"/>
<feature type="region of interest" description="Disordered" evidence="5">
    <location>
        <begin position="1107"/>
        <end position="1151"/>
    </location>
</feature>
<feature type="transmembrane region" description="Helical" evidence="6">
    <location>
        <begin position="137"/>
        <end position="157"/>
    </location>
</feature>
<keyword evidence="2 6" id="KW-0812">Transmembrane</keyword>
<name>A0A1V6PUP1_9EURO</name>
<feature type="compositionally biased region" description="Polar residues" evidence="5">
    <location>
        <begin position="1007"/>
        <end position="1016"/>
    </location>
</feature>
<dbReference type="Proteomes" id="UP000191672">
    <property type="component" value="Unassembled WGS sequence"/>
</dbReference>
<organism evidence="10 11">
    <name type="scientific">Penicillium antarcticum</name>
    <dbReference type="NCBI Taxonomy" id="416450"/>
    <lineage>
        <taxon>Eukaryota</taxon>
        <taxon>Fungi</taxon>
        <taxon>Dikarya</taxon>
        <taxon>Ascomycota</taxon>
        <taxon>Pezizomycotina</taxon>
        <taxon>Eurotiomycetes</taxon>
        <taxon>Eurotiomycetidae</taxon>
        <taxon>Eurotiales</taxon>
        <taxon>Aspergillaceae</taxon>
        <taxon>Penicillium</taxon>
    </lineage>
</organism>
<reference evidence="11" key="1">
    <citation type="journal article" date="2017" name="Nat. Microbiol.">
        <title>Global analysis of biosynthetic gene clusters reveals vast potential of secondary metabolite production in Penicillium species.</title>
        <authorList>
            <person name="Nielsen J.C."/>
            <person name="Grijseels S."/>
            <person name="Prigent S."/>
            <person name="Ji B."/>
            <person name="Dainat J."/>
            <person name="Nielsen K.F."/>
            <person name="Frisvad J.C."/>
            <person name="Workman M."/>
            <person name="Nielsen J."/>
        </authorList>
    </citation>
    <scope>NUCLEOTIDE SEQUENCE [LARGE SCALE GENOMIC DNA]</scope>
    <source>
        <strain evidence="11">IBT 31811</strain>
    </source>
</reference>
<dbReference type="EMBL" id="MDYN01000038">
    <property type="protein sequence ID" value="OQD80196.1"/>
    <property type="molecule type" value="Genomic_DNA"/>
</dbReference>
<feature type="region of interest" description="Disordered" evidence="5">
    <location>
        <begin position="359"/>
        <end position="529"/>
    </location>
</feature>
<feature type="region of interest" description="Disordered" evidence="5">
    <location>
        <begin position="902"/>
        <end position="931"/>
    </location>
</feature>
<feature type="region of interest" description="Disordered" evidence="5">
    <location>
        <begin position="690"/>
        <end position="715"/>
    </location>
</feature>
<sequence length="1605" mass="174126">MRWSVFFTLILSLLFVAGTLAAPAQGLGREIEARQEKETDSDKAAESTTSETSATQTDASTTALGSTATSTSTSAPTTNTGTATTTNAVSTTASAAEATSTVPSLDGATAASQQEAADSARPTYSGGLPIKPVITPALGVGGFILLALGAVLAFIGVRKQWVQIFLSTAFLTALGVTVLIVYVMSPPVSNAVQGGYVVAVFFTGAVFGGLSMVFKEICEGLGCLLGGFCLSMWLLALKSGGLLTESGPRTGMIIAFSVGFYCLSFSHYTRPYGLIGCSSFSGATALVLGIDCFSRAGLKEFWLYIWGLNQNIFPLKTDTYPVTRNIRVELAVTIIVSVLGVISQLRLWKVIKERRAKEEDARKEHERKIEEEDAEAGRQLEEKNIQERAEWEMTYGNGQDSKSKTASVSETAIGEDSRRGSDGFTSSNNDKDGDIEMKEMQSPEIAAESEKNGEARELEPVQEEDAQESTEQEKQQGPEQENGDSKARPETPVVTHVLGEDNDNSSENGAVIGSEAGTPRSKRMSGRELLNRLSWRNSTDMKVTSQSREALVAHNDASSSVYGVVDDVDDLQEVSVGCPSIASDIHERVQEGPMQEAIVPEDLPEKRTIEMETQSNAGSQAVRENTVPGAGLAVDSGAAEHQDAQKDIADEPIASKVAPQASKEAGLGVVTDAAIQNVASKVFNYETFASRSTQPTSTTETVAPTPIESTIASPLDRTGISVMSEQLQSPDTPATDIQPEITDAPMSQKAETVVLVQVSQKDGLVEPLKETEAQPTVDTIDEEVIPLPGPKPVEKIKREQVIKKLNASTVKALPEQTSRIIHSYRTNEWAKHLADADTPEMEPIEFDTEPEVKDSEEVQETAAFVDVDGLLQTPLNAQPPPAVNRTEPYEVEAIQPAAISSVPSAEAPRSKFRSSLSRAMQSPLSRNASTGSVNMLRASTGQLPHSQEGQAGLRSASTPYLTITAPENKETEQTPKWNGPPPLLAVREDMVRNRMSSTSLRYDPWASRNQSRQSFNDIPPISPPLSVPEERDEDYEQGPLRDEDDIPLSKRRTMLQRQTMQSPYAASVHSLEAPSPVQSPPPGAELNRSASRMAAWRQSVREEITHKRDPLALPPQSPPMGGAVSPDRPHSSLWGSVQQMRDASSRQLDSAVANGMQRGSMTDLHRQAMRRMQASANKKLTSMTQSASRPGAKQMLGYLSVVNCEFVPENPESTTVEWFGFIQILAVDQSLTIRSSNRAPVEATPSFVRAQRRQCVPISGPPSLILRPSAVRLANPVNHVPRITPITVPAYQSDESLPLGFGHTRDAYPLLSVPERRRSRLTPSPSSLLVERSQGETESGRTSIALPPRHRRSEHLSPTDMVAAFAGSAARETENLRPPEAVHLTQDGSRRRDDLSPRHAQSTTSLRSQSQIASVPSHTGQQPSADVAEELAWGPAHPCFPHLNPHVPIGSHEYTTTRVIRIRRDWMIKGDLAPTFSNLYPEILDPLLSEQEFRKVIATVNDGIIKAFDPFSLRNWFDGAVGLLTGWVWDDLNAPGAKSQLQHVESWLEKWNQEVGAKDGVHIWSLRRTAYMSLDIQIPDPKVGIVPSEAPSAPNTRPSTGIGGV</sequence>
<feature type="chain" id="PRO_5012709156" evidence="7">
    <location>
        <begin position="22"/>
        <end position="1605"/>
    </location>
</feature>
<evidence type="ECO:0000256" key="6">
    <source>
        <dbReference type="SAM" id="Phobius"/>
    </source>
</evidence>
<feature type="region of interest" description="Disordered" evidence="5">
    <location>
        <begin position="1314"/>
        <end position="1427"/>
    </location>
</feature>
<feature type="signal peptide" evidence="7">
    <location>
        <begin position="1"/>
        <end position="21"/>
    </location>
</feature>
<comment type="subcellular location">
    <subcellularLocation>
        <location evidence="1">Membrane</location>
        <topology evidence="1">Multi-pass membrane protein</topology>
    </subcellularLocation>
</comment>
<evidence type="ECO:0000256" key="5">
    <source>
        <dbReference type="SAM" id="MobiDB-lite"/>
    </source>
</evidence>
<feature type="compositionally biased region" description="Basic and acidic residues" evidence="5">
    <location>
        <begin position="448"/>
        <end position="459"/>
    </location>
</feature>
<feature type="compositionally biased region" description="Basic and acidic residues" evidence="5">
    <location>
        <begin position="32"/>
        <end position="45"/>
    </location>
</feature>
<feature type="compositionally biased region" description="Polar residues" evidence="5">
    <location>
        <begin position="913"/>
        <end position="931"/>
    </location>
</feature>
<feature type="compositionally biased region" description="Acidic residues" evidence="5">
    <location>
        <begin position="1030"/>
        <end position="1046"/>
    </location>
</feature>
<feature type="transmembrane region" description="Helical" evidence="6">
    <location>
        <begin position="164"/>
        <end position="184"/>
    </location>
</feature>
<feature type="region of interest" description="Disordered" evidence="5">
    <location>
        <begin position="32"/>
        <end position="123"/>
    </location>
</feature>
<evidence type="ECO:0000259" key="9">
    <source>
        <dbReference type="Pfam" id="PF13886"/>
    </source>
</evidence>
<dbReference type="InterPro" id="IPR019383">
    <property type="entry name" value="Golgin_A_7/ERF4"/>
</dbReference>
<evidence type="ECO:0000256" key="7">
    <source>
        <dbReference type="SAM" id="SignalP"/>
    </source>
</evidence>
<feature type="compositionally biased region" description="Basic and acidic residues" evidence="5">
    <location>
        <begin position="638"/>
        <end position="649"/>
    </location>
</feature>
<feature type="compositionally biased region" description="Basic and acidic residues" evidence="5">
    <location>
        <begin position="429"/>
        <end position="441"/>
    </location>
</feature>
<feature type="transmembrane region" description="Helical" evidence="6">
    <location>
        <begin position="330"/>
        <end position="348"/>
    </location>
</feature>
<dbReference type="STRING" id="416450.A0A1V6PUP1"/>
<feature type="compositionally biased region" description="Low complexity" evidence="5">
    <location>
        <begin position="46"/>
        <end position="104"/>
    </location>
</feature>
<feature type="transmembrane region" description="Helical" evidence="6">
    <location>
        <begin position="249"/>
        <end position="265"/>
    </location>
</feature>
<feature type="compositionally biased region" description="Polar residues" evidence="5">
    <location>
        <begin position="1399"/>
        <end position="1424"/>
    </location>
</feature>
<comment type="caution">
    <text evidence="10">The sequence shown here is derived from an EMBL/GenBank/DDBJ whole genome shotgun (WGS) entry which is preliminary data.</text>
</comment>
<dbReference type="Pfam" id="PF10256">
    <property type="entry name" value="Erf4"/>
    <property type="match status" value="1"/>
</dbReference>
<feature type="region of interest" description="Disordered" evidence="5">
    <location>
        <begin position="1002"/>
        <end position="1086"/>
    </location>
</feature>
<feature type="compositionally biased region" description="Basic and acidic residues" evidence="5">
    <location>
        <begin position="1388"/>
        <end position="1397"/>
    </location>
</feature>
<feature type="compositionally biased region" description="Basic and acidic residues" evidence="5">
    <location>
        <begin position="359"/>
        <end position="391"/>
    </location>
</feature>
<feature type="compositionally biased region" description="Acidic residues" evidence="5">
    <location>
        <begin position="460"/>
        <end position="470"/>
    </location>
</feature>